<dbReference type="PANTHER" id="PTHR21337:SF0">
    <property type="entry name" value="PHOSPHO-2-DEHYDRO-3-DEOXYHEPTONATE ALDOLASE"/>
    <property type="match status" value="1"/>
</dbReference>
<evidence type="ECO:0000256" key="2">
    <source>
        <dbReference type="ARBA" id="ARBA00012694"/>
    </source>
</evidence>
<reference evidence="4" key="1">
    <citation type="submission" date="2018-05" db="EMBL/GenBank/DDBJ databases">
        <authorList>
            <person name="Lanie J.A."/>
            <person name="Ng W.-L."/>
            <person name="Kazmierczak K.M."/>
            <person name="Andrzejewski T.M."/>
            <person name="Davidsen T.M."/>
            <person name="Wayne K.J."/>
            <person name="Tettelin H."/>
            <person name="Glass J.I."/>
            <person name="Rusch D."/>
            <person name="Podicherti R."/>
            <person name="Tsui H.-C.T."/>
            <person name="Winkler M.E."/>
        </authorList>
    </citation>
    <scope>NUCLEOTIDE SEQUENCE</scope>
</reference>
<name>A0A382ZI31_9ZZZZ</name>
<comment type="similarity">
    <text evidence="1">Belongs to the class-II DAHP synthase family.</text>
</comment>
<evidence type="ECO:0000256" key="1">
    <source>
        <dbReference type="ARBA" id="ARBA00008911"/>
    </source>
</evidence>
<dbReference type="AlphaFoldDB" id="A0A382ZI31"/>
<protein>
    <recommendedName>
        <fullName evidence="2">3-deoxy-7-phosphoheptulonate synthase</fullName>
        <ecNumber evidence="2">2.5.1.54</ecNumber>
    </recommendedName>
</protein>
<dbReference type="InterPro" id="IPR002480">
    <property type="entry name" value="DAHP_synth_2"/>
</dbReference>
<keyword evidence="3" id="KW-0808">Transferase</keyword>
<dbReference type="GO" id="GO:0009073">
    <property type="term" value="P:aromatic amino acid family biosynthetic process"/>
    <property type="evidence" value="ECO:0007669"/>
    <property type="project" value="InterPro"/>
</dbReference>
<dbReference type="Pfam" id="PF01474">
    <property type="entry name" value="DAHP_synth_2"/>
    <property type="match status" value="1"/>
</dbReference>
<sequence>SINGSHVEFVSGIENPIGIKIGPSVNSDELIDIIKKINPKNEKGKIILIARLGVKNIENILPGLINKIKALSLNVLWICDPMHGNTFKNDQGIKTRHFNTILKELELYMNIHKSSNSFPGGIHIEFTSENVTECLGGFQNIDDNTLMNRYETACDPRLNNQQSLELIFKLNDLMNKGNYDI</sequence>
<gene>
    <name evidence="4" type="ORF">METZ01_LOCUS447804</name>
</gene>
<dbReference type="SUPFAM" id="SSF51569">
    <property type="entry name" value="Aldolase"/>
    <property type="match status" value="1"/>
</dbReference>
<evidence type="ECO:0000313" key="4">
    <source>
        <dbReference type="EMBL" id="SVD94950.1"/>
    </source>
</evidence>
<dbReference type="EC" id="2.5.1.54" evidence="2"/>
<dbReference type="InterPro" id="IPR013785">
    <property type="entry name" value="Aldolase_TIM"/>
</dbReference>
<dbReference type="PANTHER" id="PTHR21337">
    <property type="entry name" value="PHOSPHO-2-DEHYDRO-3-DEOXYHEPTONATE ALDOLASE 1, 2"/>
    <property type="match status" value="1"/>
</dbReference>
<dbReference type="Gene3D" id="3.20.20.70">
    <property type="entry name" value="Aldolase class I"/>
    <property type="match status" value="1"/>
</dbReference>
<evidence type="ECO:0000256" key="3">
    <source>
        <dbReference type="ARBA" id="ARBA00022679"/>
    </source>
</evidence>
<accession>A0A382ZI31</accession>
<organism evidence="4">
    <name type="scientific">marine metagenome</name>
    <dbReference type="NCBI Taxonomy" id="408172"/>
    <lineage>
        <taxon>unclassified sequences</taxon>
        <taxon>metagenomes</taxon>
        <taxon>ecological metagenomes</taxon>
    </lineage>
</organism>
<dbReference type="EMBL" id="UINC01183958">
    <property type="protein sequence ID" value="SVD94950.1"/>
    <property type="molecule type" value="Genomic_DNA"/>
</dbReference>
<proteinExistence type="inferred from homology"/>
<feature type="non-terminal residue" evidence="4">
    <location>
        <position position="1"/>
    </location>
</feature>
<dbReference type="GO" id="GO:0003849">
    <property type="term" value="F:3-deoxy-7-phosphoheptulonate synthase activity"/>
    <property type="evidence" value="ECO:0007669"/>
    <property type="project" value="UniProtKB-EC"/>
</dbReference>